<name>A0ABY5AE92_9GAMM</name>
<evidence type="ECO:0000313" key="3">
    <source>
        <dbReference type="Proteomes" id="UP001054897"/>
    </source>
</evidence>
<proteinExistence type="predicted"/>
<protein>
    <recommendedName>
        <fullName evidence="4">Integrase SAM-like N-terminal domain-containing protein</fullName>
    </recommendedName>
</protein>
<reference evidence="2" key="1">
    <citation type="submission" date="2022-06" db="EMBL/GenBank/DDBJ databases">
        <title>Complete genome of Pseudomonas hydrolytica DSWY01T.</title>
        <authorList>
            <person name="Jung J."/>
            <person name="Jeon C.O."/>
        </authorList>
    </citation>
    <scope>NUCLEOTIDE SEQUENCE</scope>
    <source>
        <strain evidence="2">DSWY01</strain>
    </source>
</reference>
<evidence type="ECO:0000313" key="2">
    <source>
        <dbReference type="EMBL" id="USR41900.1"/>
    </source>
</evidence>
<organism evidence="2 3">
    <name type="scientific">Ectopseudomonas hydrolytica</name>
    <dbReference type="NCBI Taxonomy" id="2493633"/>
    <lineage>
        <taxon>Bacteria</taxon>
        <taxon>Pseudomonadati</taxon>
        <taxon>Pseudomonadota</taxon>
        <taxon>Gammaproteobacteria</taxon>
        <taxon>Pseudomonadales</taxon>
        <taxon>Pseudomonadaceae</taxon>
        <taxon>Ectopseudomonas</taxon>
    </lineage>
</organism>
<evidence type="ECO:0008006" key="4">
    <source>
        <dbReference type="Google" id="ProtNLM"/>
    </source>
</evidence>
<dbReference type="InterPro" id="IPR010998">
    <property type="entry name" value="Integrase_recombinase_N"/>
</dbReference>
<keyword evidence="1" id="KW-0238">DNA-binding</keyword>
<dbReference type="InterPro" id="IPR011010">
    <property type="entry name" value="DNA_brk_join_enz"/>
</dbReference>
<sequence length="205" mass="23075">MARTVTPLTDPKAVLSVLPSVMQRLAIEPQSGALSTSGWSTVSEVLEWYTHRVAHDGNLSKNRKATARSAVKCQLLPCLGALRLVELNHATLDTKLMWPLQSQCSVAHVRLVFGVLKVAFKQAASLGLIGKNPMADMTFTDFIKTKIKPKDARLRPVDCGRLLEHFRRTIRIPKRIPKNETVQAHLKIYGHKKTGHMRRFYWVSD</sequence>
<dbReference type="RefSeq" id="WP_129482617.1">
    <property type="nucleotide sequence ID" value="NZ_CP099397.1"/>
</dbReference>
<dbReference type="Proteomes" id="UP001054897">
    <property type="component" value="Chromosome"/>
</dbReference>
<dbReference type="SUPFAM" id="SSF56349">
    <property type="entry name" value="DNA breaking-rejoining enzymes"/>
    <property type="match status" value="1"/>
</dbReference>
<dbReference type="Gene3D" id="1.10.150.130">
    <property type="match status" value="1"/>
</dbReference>
<keyword evidence="3" id="KW-1185">Reference proteome</keyword>
<dbReference type="EMBL" id="CP099397">
    <property type="protein sequence ID" value="USR41900.1"/>
    <property type="molecule type" value="Genomic_DNA"/>
</dbReference>
<evidence type="ECO:0000256" key="1">
    <source>
        <dbReference type="ARBA" id="ARBA00023125"/>
    </source>
</evidence>
<dbReference type="GeneID" id="300081488"/>
<gene>
    <name evidence="2" type="ORF">L1F06_010915</name>
</gene>
<accession>A0ABY5AE92</accession>